<dbReference type="GO" id="GO:0005886">
    <property type="term" value="C:plasma membrane"/>
    <property type="evidence" value="ECO:0007669"/>
    <property type="project" value="UniProtKB-SubCell"/>
</dbReference>
<dbReference type="GO" id="GO:0006935">
    <property type="term" value="P:chemotaxis"/>
    <property type="evidence" value="ECO:0007669"/>
    <property type="project" value="InterPro"/>
</dbReference>
<protein>
    <submittedName>
        <fullName evidence="10">Methyl-accepting chemotaxis protein</fullName>
    </submittedName>
</protein>
<dbReference type="PROSITE" id="PS50885">
    <property type="entry name" value="HAMP"/>
    <property type="match status" value="1"/>
</dbReference>
<dbReference type="SMART" id="SM00304">
    <property type="entry name" value="HAMP"/>
    <property type="match status" value="1"/>
</dbReference>
<evidence type="ECO:0000313" key="11">
    <source>
        <dbReference type="Proteomes" id="UP000198935"/>
    </source>
</evidence>
<name>A0A1H3ULQ5_9BACI</name>
<dbReference type="EMBL" id="FNPI01000023">
    <property type="protein sequence ID" value="SDZ63360.1"/>
    <property type="molecule type" value="Genomic_DNA"/>
</dbReference>
<dbReference type="Gene3D" id="1.10.287.950">
    <property type="entry name" value="Methyl-accepting chemotaxis protein"/>
    <property type="match status" value="1"/>
</dbReference>
<dbReference type="Pfam" id="PF22673">
    <property type="entry name" value="MCP-like_PDC_1"/>
    <property type="match status" value="1"/>
</dbReference>
<dbReference type="AlphaFoldDB" id="A0A1H3ULQ5"/>
<dbReference type="PANTHER" id="PTHR32089">
    <property type="entry name" value="METHYL-ACCEPTING CHEMOTAXIS PROTEIN MCPB"/>
    <property type="match status" value="1"/>
</dbReference>
<evidence type="ECO:0000313" key="10">
    <source>
        <dbReference type="EMBL" id="SDZ63360.1"/>
    </source>
</evidence>
<dbReference type="GO" id="GO:0007165">
    <property type="term" value="P:signal transduction"/>
    <property type="evidence" value="ECO:0007669"/>
    <property type="project" value="UniProtKB-KW"/>
</dbReference>
<dbReference type="InterPro" id="IPR003660">
    <property type="entry name" value="HAMP_dom"/>
</dbReference>
<dbReference type="Gene3D" id="3.30.450.20">
    <property type="entry name" value="PAS domain"/>
    <property type="match status" value="1"/>
</dbReference>
<dbReference type="Pfam" id="PF00015">
    <property type="entry name" value="MCPsignal"/>
    <property type="match status" value="1"/>
</dbReference>
<dbReference type="GO" id="GO:0004888">
    <property type="term" value="F:transmembrane signaling receptor activity"/>
    <property type="evidence" value="ECO:0007669"/>
    <property type="project" value="InterPro"/>
</dbReference>
<feature type="domain" description="HAMP" evidence="9">
    <location>
        <begin position="327"/>
        <end position="379"/>
    </location>
</feature>
<feature type="transmembrane region" description="Helical" evidence="7">
    <location>
        <begin position="12"/>
        <end position="35"/>
    </location>
</feature>
<evidence type="ECO:0000256" key="2">
    <source>
        <dbReference type="ARBA" id="ARBA00022475"/>
    </source>
</evidence>
<dbReference type="PROSITE" id="PS50111">
    <property type="entry name" value="CHEMOTAXIS_TRANSDUC_2"/>
    <property type="match status" value="1"/>
</dbReference>
<dbReference type="CDD" id="cd12913">
    <property type="entry name" value="PDC1_MCP_like"/>
    <property type="match status" value="1"/>
</dbReference>
<feature type="domain" description="Methyl-accepting transducer" evidence="8">
    <location>
        <begin position="398"/>
        <end position="669"/>
    </location>
</feature>
<keyword evidence="7" id="KW-0812">Transmembrane</keyword>
<keyword evidence="4 6" id="KW-0807">Transducer</keyword>
<dbReference type="InterPro" id="IPR004089">
    <property type="entry name" value="MCPsignal_dom"/>
</dbReference>
<organism evidence="10 11">
    <name type="scientific">Evansella caseinilytica</name>
    <dbReference type="NCBI Taxonomy" id="1503961"/>
    <lineage>
        <taxon>Bacteria</taxon>
        <taxon>Bacillati</taxon>
        <taxon>Bacillota</taxon>
        <taxon>Bacilli</taxon>
        <taxon>Bacillales</taxon>
        <taxon>Bacillaceae</taxon>
        <taxon>Evansella</taxon>
    </lineage>
</organism>
<feature type="transmembrane region" description="Helical" evidence="7">
    <location>
        <begin position="307"/>
        <end position="325"/>
    </location>
</feature>
<dbReference type="SUPFAM" id="SSF58104">
    <property type="entry name" value="Methyl-accepting chemotaxis protein (MCP) signaling domain"/>
    <property type="match status" value="1"/>
</dbReference>
<dbReference type="Gene3D" id="6.10.340.10">
    <property type="match status" value="1"/>
</dbReference>
<comment type="similarity">
    <text evidence="5">Belongs to the methyl-accepting chemotaxis (MCP) protein family.</text>
</comment>
<dbReference type="STRING" id="1503961.SAMN05421736_12336"/>
<evidence type="ECO:0000256" key="1">
    <source>
        <dbReference type="ARBA" id="ARBA00004236"/>
    </source>
</evidence>
<comment type="subcellular location">
    <subcellularLocation>
        <location evidence="1">Cell membrane</location>
    </subcellularLocation>
</comment>
<evidence type="ECO:0000256" key="5">
    <source>
        <dbReference type="ARBA" id="ARBA00029447"/>
    </source>
</evidence>
<dbReference type="CDD" id="cd12912">
    <property type="entry name" value="PDC2_MCP_like"/>
    <property type="match status" value="1"/>
</dbReference>
<sequence length="684" mass="75961">MNLFKKIPSIRLKLLVVFIPIILISTISISLLNYYESKKVISYVTEQRVNNNLNTLAEQMKHEFTAHTRVAEAVASLYQSQGNTLAKIDYQQFLEEVLLLNENTFGVGMWLEPFAFNDNMNYFGPYVYRDGDTLIHTEEYETPSYDYPSTDWYLLGKATTPGQAAWTDPYYDETLGISMITAALPLIVDDQFVGVVTADYDLSTIQSIISDETFEASGYFFLVGQNGQFIAHRDESRVLNEVITDDKAFQELGNDLFVNEQGMKQVVDENETWESYFTTFPDTDWKLVAIAPAKEIYGAVQSLFQKGLIIASAFIAFSILIIFLFSSTITKQIKQLVEHIQRLAHGDLTQTIDVQTKDEIGDIGHHYNASVEKLKDMLQAIHTTSTNVASSSEQLSASSEETSKSVLEVASSIEEVAANNRDQSTLTESLSSSTNNITDSIQAIATNVEEVKNNAFHTSDLAKEGNQNVNEVMKQMELIHSQVMQLSASTQQLNAKSKEIEEILSLITSIAEQTNLLALNAAIEAARAGDNGKGFAVVADEVRKLAEQSGNASGKIRDLIQDIQSDISDSVQMMNSSQDTTHAGIQVVEKTGQSFRSIYDSISDVTAQTENAYKSVTQILQETKQVKERVESVRKIAVTNDDNAQSVSAATEQQSAIMEEISAASDELSRLATELQDEMQKFQI</sequence>
<dbReference type="CDD" id="cd11386">
    <property type="entry name" value="MCP_signal"/>
    <property type="match status" value="1"/>
</dbReference>
<dbReference type="CDD" id="cd06225">
    <property type="entry name" value="HAMP"/>
    <property type="match status" value="1"/>
</dbReference>
<evidence type="ECO:0000256" key="3">
    <source>
        <dbReference type="ARBA" id="ARBA00023136"/>
    </source>
</evidence>
<evidence type="ECO:0000256" key="7">
    <source>
        <dbReference type="SAM" id="Phobius"/>
    </source>
</evidence>
<dbReference type="Pfam" id="PF00672">
    <property type="entry name" value="HAMP"/>
    <property type="match status" value="1"/>
</dbReference>
<reference evidence="11" key="1">
    <citation type="submission" date="2016-10" db="EMBL/GenBank/DDBJ databases">
        <authorList>
            <person name="Varghese N."/>
            <person name="Submissions S."/>
        </authorList>
    </citation>
    <scope>NUCLEOTIDE SEQUENCE [LARGE SCALE GENOMIC DNA]</scope>
    <source>
        <strain evidence="11">SP</strain>
    </source>
</reference>
<keyword evidence="2" id="KW-1003">Cell membrane</keyword>
<keyword evidence="11" id="KW-1185">Reference proteome</keyword>
<dbReference type="InterPro" id="IPR004090">
    <property type="entry name" value="Chemotax_Me-accpt_rcpt"/>
</dbReference>
<evidence type="ECO:0000256" key="4">
    <source>
        <dbReference type="ARBA" id="ARBA00023224"/>
    </source>
</evidence>
<accession>A0A1H3ULQ5</accession>
<keyword evidence="3 7" id="KW-0472">Membrane</keyword>
<dbReference type="Proteomes" id="UP000198935">
    <property type="component" value="Unassembled WGS sequence"/>
</dbReference>
<evidence type="ECO:0000259" key="8">
    <source>
        <dbReference type="PROSITE" id="PS50111"/>
    </source>
</evidence>
<evidence type="ECO:0000259" key="9">
    <source>
        <dbReference type="PROSITE" id="PS50885"/>
    </source>
</evidence>
<proteinExistence type="inferred from homology"/>
<gene>
    <name evidence="10" type="ORF">SAMN05421736_12336</name>
</gene>
<evidence type="ECO:0000256" key="6">
    <source>
        <dbReference type="PROSITE-ProRule" id="PRU00284"/>
    </source>
</evidence>
<dbReference type="PANTHER" id="PTHR32089:SF114">
    <property type="entry name" value="METHYL-ACCEPTING CHEMOTAXIS PROTEIN MCPB"/>
    <property type="match status" value="1"/>
</dbReference>
<dbReference type="PRINTS" id="PR00260">
    <property type="entry name" value="CHEMTRNSDUCR"/>
</dbReference>
<dbReference type="SMART" id="SM00283">
    <property type="entry name" value="MA"/>
    <property type="match status" value="1"/>
</dbReference>
<keyword evidence="7" id="KW-1133">Transmembrane helix</keyword>